<gene>
    <name evidence="13" type="ORF">BEH84_05290</name>
</gene>
<dbReference type="InterPro" id="IPR051552">
    <property type="entry name" value="HptR"/>
</dbReference>
<evidence type="ECO:0000313" key="13">
    <source>
        <dbReference type="EMBL" id="ODM07967.1"/>
    </source>
</evidence>
<dbReference type="Pfam" id="PF12833">
    <property type="entry name" value="HTH_18"/>
    <property type="match status" value="1"/>
</dbReference>
<keyword evidence="5" id="KW-0902">Two-component regulatory system</keyword>
<dbReference type="SUPFAM" id="SSF52172">
    <property type="entry name" value="CheY-like"/>
    <property type="match status" value="1"/>
</dbReference>
<dbReference type="AlphaFoldDB" id="A0A1E3AH33"/>
<dbReference type="CDD" id="cd17536">
    <property type="entry name" value="REC_YesN-like"/>
    <property type="match status" value="1"/>
</dbReference>
<evidence type="ECO:0000259" key="11">
    <source>
        <dbReference type="PROSITE" id="PS01124"/>
    </source>
</evidence>
<dbReference type="PROSITE" id="PS00041">
    <property type="entry name" value="HTH_ARAC_FAMILY_1"/>
    <property type="match status" value="1"/>
</dbReference>
<evidence type="ECO:0000256" key="8">
    <source>
        <dbReference type="ARBA" id="ARBA00023163"/>
    </source>
</evidence>
<dbReference type="Proteomes" id="UP000095003">
    <property type="component" value="Unassembled WGS sequence"/>
</dbReference>
<evidence type="ECO:0000256" key="5">
    <source>
        <dbReference type="ARBA" id="ARBA00023012"/>
    </source>
</evidence>
<sequence length="513" mass="60361">MYQVFIAEDEPAALQHLCTIIKIKCPNFQVTGTAENGKDALEQLGELKPDILITDVKMPVMDGITLVKRAKEKYPDILSVIVSGYQEFSYARSALRYGVCDYILKPVKPSALQESMRILEGRLDEYYYGLRNQVIRDMCTGTFSESPRFRRIFPEDEYYIALLRKNSLPRRFVETRGIEIFSIKEEQMMVYGRDEVEAIYICPGKLLFHNSFYQMMMHQLEKEKRTLAFYTLVLKETPVAANELPDVIRSLYYTLDHRLIIGKNQIIDVDQESPEAEQRPDYDSVSLNRLKFLIKERNFRQLEDEILRSFAEWEKKGYTQLSVEEKVREIFRIFRCENMLDESVENSEYFIDDAFYYAENMNKLAENICQILCRNRMEEVQKIKIDTPEFFEKIEAYMKEHLSEPMSAQKICSVFGISQTYLSRLFRKYSRTSFSKRLAIFRVEKAQKIMEENKELFIKDVASMVGFSDQFYFSRIFRSVTGVSPAEYLREMKTNQTELAQEDDNTSPDSDIF</sequence>
<dbReference type="PRINTS" id="PR00032">
    <property type="entry name" value="HTHARAC"/>
</dbReference>
<dbReference type="GO" id="GO:0000160">
    <property type="term" value="P:phosphorelay signal transduction system"/>
    <property type="evidence" value="ECO:0007669"/>
    <property type="project" value="UniProtKB-KW"/>
</dbReference>
<accession>A0A1E3AH33</accession>
<keyword evidence="4 10" id="KW-0597">Phosphoprotein</keyword>
<dbReference type="Gene3D" id="3.40.50.2300">
    <property type="match status" value="1"/>
</dbReference>
<dbReference type="Pfam" id="PF00072">
    <property type="entry name" value="Response_reg"/>
    <property type="match status" value="1"/>
</dbReference>
<comment type="function">
    <text evidence="9">May play the central regulatory role in sporulation. It may be an element of the effector pathway responsible for the activation of sporulation genes in response to nutritional stress. Spo0A may act in concert with spo0H (a sigma factor) to control the expression of some genes that are critical to the sporulation process.</text>
</comment>
<evidence type="ECO:0000256" key="3">
    <source>
        <dbReference type="ARBA" id="ARBA00022490"/>
    </source>
</evidence>
<dbReference type="InterPro" id="IPR018060">
    <property type="entry name" value="HTH_AraC"/>
</dbReference>
<dbReference type="GO" id="GO:0043565">
    <property type="term" value="F:sequence-specific DNA binding"/>
    <property type="evidence" value="ECO:0007669"/>
    <property type="project" value="InterPro"/>
</dbReference>
<feature type="domain" description="HTH araC/xylS-type" evidence="11">
    <location>
        <begin position="392"/>
        <end position="491"/>
    </location>
</feature>
<evidence type="ECO:0000259" key="12">
    <source>
        <dbReference type="PROSITE" id="PS50110"/>
    </source>
</evidence>
<comment type="caution">
    <text evidence="13">The sequence shown here is derived from an EMBL/GenBank/DDBJ whole genome shotgun (WGS) entry which is preliminary data.</text>
</comment>
<dbReference type="PANTHER" id="PTHR42713">
    <property type="entry name" value="HISTIDINE KINASE-RELATED"/>
    <property type="match status" value="1"/>
</dbReference>
<name>A0A1E3AH33_9FIRM</name>
<dbReference type="PATRIC" id="fig|1432052.3.peg.5858"/>
<keyword evidence="6" id="KW-0805">Transcription regulation</keyword>
<evidence type="ECO:0000256" key="4">
    <source>
        <dbReference type="ARBA" id="ARBA00022553"/>
    </source>
</evidence>
<dbReference type="SMART" id="SM00448">
    <property type="entry name" value="REC"/>
    <property type="match status" value="1"/>
</dbReference>
<keyword evidence="7" id="KW-0238">DNA-binding</keyword>
<dbReference type="InterPro" id="IPR001789">
    <property type="entry name" value="Sig_transdc_resp-reg_receiver"/>
</dbReference>
<dbReference type="GO" id="GO:0003700">
    <property type="term" value="F:DNA-binding transcription factor activity"/>
    <property type="evidence" value="ECO:0007669"/>
    <property type="project" value="InterPro"/>
</dbReference>
<keyword evidence="8" id="KW-0804">Transcription</keyword>
<evidence type="ECO:0000313" key="14">
    <source>
        <dbReference type="Proteomes" id="UP000095003"/>
    </source>
</evidence>
<dbReference type="InterPro" id="IPR018062">
    <property type="entry name" value="HTH_AraC-typ_CS"/>
</dbReference>
<proteinExistence type="predicted"/>
<dbReference type="EMBL" id="MCGI01000006">
    <property type="protein sequence ID" value="ODM07967.1"/>
    <property type="molecule type" value="Genomic_DNA"/>
</dbReference>
<evidence type="ECO:0000256" key="10">
    <source>
        <dbReference type="PROSITE-ProRule" id="PRU00169"/>
    </source>
</evidence>
<evidence type="ECO:0000256" key="6">
    <source>
        <dbReference type="ARBA" id="ARBA00023015"/>
    </source>
</evidence>
<evidence type="ECO:0000256" key="1">
    <source>
        <dbReference type="ARBA" id="ARBA00004496"/>
    </source>
</evidence>
<dbReference type="SMART" id="SM00342">
    <property type="entry name" value="HTH_ARAC"/>
    <property type="match status" value="1"/>
</dbReference>
<dbReference type="GO" id="GO:0005737">
    <property type="term" value="C:cytoplasm"/>
    <property type="evidence" value="ECO:0007669"/>
    <property type="project" value="UniProtKB-SubCell"/>
</dbReference>
<evidence type="ECO:0000256" key="7">
    <source>
        <dbReference type="ARBA" id="ARBA00023125"/>
    </source>
</evidence>
<dbReference type="PROSITE" id="PS01124">
    <property type="entry name" value="HTH_ARAC_FAMILY_2"/>
    <property type="match status" value="1"/>
</dbReference>
<comment type="subcellular location">
    <subcellularLocation>
        <location evidence="1">Cytoplasm</location>
    </subcellularLocation>
</comment>
<dbReference type="InterPro" id="IPR020449">
    <property type="entry name" value="Tscrpt_reg_AraC-type_HTH"/>
</dbReference>
<dbReference type="RefSeq" id="WP_069158894.1">
    <property type="nucleotide sequence ID" value="NZ_MCGI01000006.1"/>
</dbReference>
<evidence type="ECO:0000256" key="9">
    <source>
        <dbReference type="ARBA" id="ARBA00024867"/>
    </source>
</evidence>
<dbReference type="InterPro" id="IPR011006">
    <property type="entry name" value="CheY-like_superfamily"/>
</dbReference>
<organism evidence="13 14">
    <name type="scientific">Eisenbergiella tayi</name>
    <dbReference type="NCBI Taxonomy" id="1432052"/>
    <lineage>
        <taxon>Bacteria</taxon>
        <taxon>Bacillati</taxon>
        <taxon>Bacillota</taxon>
        <taxon>Clostridia</taxon>
        <taxon>Lachnospirales</taxon>
        <taxon>Lachnospiraceae</taxon>
        <taxon>Eisenbergiella</taxon>
    </lineage>
</organism>
<dbReference type="SUPFAM" id="SSF46689">
    <property type="entry name" value="Homeodomain-like"/>
    <property type="match status" value="2"/>
</dbReference>
<dbReference type="PANTHER" id="PTHR42713:SF3">
    <property type="entry name" value="TRANSCRIPTIONAL REGULATORY PROTEIN HPTR"/>
    <property type="match status" value="1"/>
</dbReference>
<feature type="domain" description="Response regulatory" evidence="12">
    <location>
        <begin position="3"/>
        <end position="120"/>
    </location>
</feature>
<dbReference type="PROSITE" id="PS50110">
    <property type="entry name" value="RESPONSE_REGULATORY"/>
    <property type="match status" value="1"/>
</dbReference>
<reference evidence="13 14" key="1">
    <citation type="submission" date="2016-07" db="EMBL/GenBank/DDBJ databases">
        <title>Characterization of isolates of Eisenbergiella tayi derived from blood cultures, using whole genome sequencing.</title>
        <authorList>
            <person name="Burdz T."/>
            <person name="Wiebe D."/>
            <person name="Huynh C."/>
            <person name="Bernard K."/>
        </authorList>
    </citation>
    <scope>NUCLEOTIDE SEQUENCE [LARGE SCALE GENOMIC DNA]</scope>
    <source>
        <strain evidence="13 14">NML 120489</strain>
    </source>
</reference>
<feature type="modified residue" description="4-aspartylphosphate" evidence="10">
    <location>
        <position position="55"/>
    </location>
</feature>
<evidence type="ECO:0000256" key="2">
    <source>
        <dbReference type="ARBA" id="ARBA00018672"/>
    </source>
</evidence>
<dbReference type="Gene3D" id="1.10.10.60">
    <property type="entry name" value="Homeodomain-like"/>
    <property type="match status" value="2"/>
</dbReference>
<keyword evidence="3" id="KW-0963">Cytoplasm</keyword>
<dbReference type="InterPro" id="IPR009057">
    <property type="entry name" value="Homeodomain-like_sf"/>
</dbReference>
<protein>
    <recommendedName>
        <fullName evidence="2">Stage 0 sporulation protein A homolog</fullName>
    </recommendedName>
</protein>